<dbReference type="InterPro" id="IPR036061">
    <property type="entry name" value="CheW-like_dom_sf"/>
</dbReference>
<evidence type="ECO:0000313" key="3">
    <source>
        <dbReference type="EMBL" id="MCM5681262.1"/>
    </source>
</evidence>
<comment type="caution">
    <text evidence="3">The sequence shown here is derived from an EMBL/GenBank/DDBJ whole genome shotgun (WGS) entry which is preliminary data.</text>
</comment>
<dbReference type="SUPFAM" id="SSF50341">
    <property type="entry name" value="CheW-like"/>
    <property type="match status" value="1"/>
</dbReference>
<organism evidence="3 4">
    <name type="scientific">Caldimonas mangrovi</name>
    <dbReference type="NCBI Taxonomy" id="2944811"/>
    <lineage>
        <taxon>Bacteria</taxon>
        <taxon>Pseudomonadati</taxon>
        <taxon>Pseudomonadota</taxon>
        <taxon>Betaproteobacteria</taxon>
        <taxon>Burkholderiales</taxon>
        <taxon>Sphaerotilaceae</taxon>
        <taxon>Caldimonas</taxon>
    </lineage>
</organism>
<dbReference type="SMART" id="SM00260">
    <property type="entry name" value="CheW"/>
    <property type="match status" value="1"/>
</dbReference>
<gene>
    <name evidence="3" type="ORF">M8A51_17175</name>
</gene>
<feature type="region of interest" description="Disordered" evidence="1">
    <location>
        <begin position="172"/>
        <end position="192"/>
    </location>
</feature>
<protein>
    <submittedName>
        <fullName evidence="3">Chemotaxis protein CheW</fullName>
    </submittedName>
</protein>
<dbReference type="InterPro" id="IPR039315">
    <property type="entry name" value="CheW"/>
</dbReference>
<dbReference type="Gene3D" id="2.40.50.180">
    <property type="entry name" value="CheA-289, Domain 4"/>
    <property type="match status" value="1"/>
</dbReference>
<dbReference type="Gene3D" id="2.30.30.40">
    <property type="entry name" value="SH3 Domains"/>
    <property type="match status" value="1"/>
</dbReference>
<name>A0ABT0YR84_9BURK</name>
<dbReference type="InterPro" id="IPR002545">
    <property type="entry name" value="CheW-lke_dom"/>
</dbReference>
<dbReference type="EMBL" id="JAMKFE010000011">
    <property type="protein sequence ID" value="MCM5681262.1"/>
    <property type="molecule type" value="Genomic_DNA"/>
</dbReference>
<proteinExistence type="predicted"/>
<keyword evidence="4" id="KW-1185">Reference proteome</keyword>
<evidence type="ECO:0000256" key="1">
    <source>
        <dbReference type="SAM" id="MobiDB-lite"/>
    </source>
</evidence>
<dbReference type="CDD" id="cd00732">
    <property type="entry name" value="CheW"/>
    <property type="match status" value="1"/>
</dbReference>
<reference evidence="3" key="1">
    <citation type="submission" date="2022-05" db="EMBL/GenBank/DDBJ databases">
        <title>Schlegelella sp. nov., isolated from mangrove soil.</title>
        <authorList>
            <person name="Liu Y."/>
            <person name="Ge X."/>
            <person name="Liu W."/>
        </authorList>
    </citation>
    <scope>NUCLEOTIDE SEQUENCE</scope>
    <source>
        <strain evidence="3">S2-27</strain>
    </source>
</reference>
<feature type="compositionally biased region" description="Polar residues" evidence="1">
    <location>
        <begin position="172"/>
        <end position="183"/>
    </location>
</feature>
<dbReference type="RefSeq" id="WP_251779749.1">
    <property type="nucleotide sequence ID" value="NZ_JAMKFE010000011.1"/>
</dbReference>
<dbReference type="PANTHER" id="PTHR22617:SF41">
    <property type="entry name" value="CHEMOTAXIS SIGNAL TRANSDUCTION SYSTEM ADAPTOR PROTEIN CHEW"/>
    <property type="match status" value="1"/>
</dbReference>
<evidence type="ECO:0000259" key="2">
    <source>
        <dbReference type="PROSITE" id="PS50851"/>
    </source>
</evidence>
<feature type="domain" description="CheW-like" evidence="2">
    <location>
        <begin position="24"/>
        <end position="168"/>
    </location>
</feature>
<accession>A0ABT0YR84</accession>
<dbReference type="Proteomes" id="UP001165541">
    <property type="component" value="Unassembled WGS sequence"/>
</dbReference>
<evidence type="ECO:0000313" key="4">
    <source>
        <dbReference type="Proteomes" id="UP001165541"/>
    </source>
</evidence>
<dbReference type="PANTHER" id="PTHR22617">
    <property type="entry name" value="CHEMOTAXIS SENSOR HISTIDINE KINASE-RELATED"/>
    <property type="match status" value="1"/>
</dbReference>
<dbReference type="Pfam" id="PF01584">
    <property type="entry name" value="CheW"/>
    <property type="match status" value="1"/>
</dbReference>
<dbReference type="PROSITE" id="PS50851">
    <property type="entry name" value="CHEW"/>
    <property type="match status" value="1"/>
</dbReference>
<sequence length="192" mass="20810">MNTTALQQPTKRQRTEALQASVQSAQYLTFMLAGETFAVGILAVKEIIEYRGLTEVPMMPVHVRGVINLRGAVVPVMDLLMRFGRAPSPVGKRTCIVILEIESEQERQVIGVVVDAVNEVLDIGASEIEPPPAFGARIRSDFIEGMGKVRDKFVILLDVNQMLSVGEAAQMTRQAESASSGPETSGRALTGE</sequence>